<dbReference type="EMBL" id="CP061839">
    <property type="protein sequence ID" value="QOW61573.1"/>
    <property type="molecule type" value="Genomic_DNA"/>
</dbReference>
<sequence length="140" mass="15802">MENIDNIYQEMILEYSRKKENCRDLTGDVKIERGHNPSCGDDLTLLIKEKEGIIEDASFLGKGCAISTASTNMLIELIKGRPVEEAKKKVDIFFKMMGGKEVSEEEKEELGDAQILEYFAEMPARIKCATLSWHSAKVLL</sequence>
<dbReference type="Proteomes" id="UP000593915">
    <property type="component" value="Chromosome"/>
</dbReference>
<reference evidence="2 3" key="1">
    <citation type="submission" date="2020-09" db="EMBL/GenBank/DDBJ databases">
        <title>Characterization of Treponema spp. from bovine digital dermatitis in Korea.</title>
        <authorList>
            <person name="Espiritu H.M."/>
            <person name="Cho Y.I."/>
            <person name="Mamuad L."/>
        </authorList>
    </citation>
    <scope>NUCLEOTIDE SEQUENCE [LARGE SCALE GENOMIC DNA]</scope>
    <source>
        <strain evidence="2 3">KS1</strain>
    </source>
</reference>
<evidence type="ECO:0000259" key="1">
    <source>
        <dbReference type="Pfam" id="PF01592"/>
    </source>
</evidence>
<dbReference type="GO" id="GO:0051536">
    <property type="term" value="F:iron-sulfur cluster binding"/>
    <property type="evidence" value="ECO:0007669"/>
    <property type="project" value="InterPro"/>
</dbReference>
<dbReference type="AlphaFoldDB" id="A0A7S6WQM5"/>
<evidence type="ECO:0000313" key="2">
    <source>
        <dbReference type="EMBL" id="QOW61573.1"/>
    </source>
</evidence>
<proteinExistence type="predicted"/>
<dbReference type="CDD" id="cd06664">
    <property type="entry name" value="IscU_like"/>
    <property type="match status" value="1"/>
</dbReference>
<protein>
    <submittedName>
        <fullName evidence="2">SUF system NifU family Fe-S cluster assembly protein</fullName>
    </submittedName>
</protein>
<organism evidence="2 3">
    <name type="scientific">Treponema pedis</name>
    <dbReference type="NCBI Taxonomy" id="409322"/>
    <lineage>
        <taxon>Bacteria</taxon>
        <taxon>Pseudomonadati</taxon>
        <taxon>Spirochaetota</taxon>
        <taxon>Spirochaetia</taxon>
        <taxon>Spirochaetales</taxon>
        <taxon>Treponemataceae</taxon>
        <taxon>Treponema</taxon>
    </lineage>
</organism>
<dbReference type="RefSeq" id="WP_024465387.1">
    <property type="nucleotide sequence ID" value="NZ_CP045670.1"/>
</dbReference>
<evidence type="ECO:0000313" key="3">
    <source>
        <dbReference type="Proteomes" id="UP000593915"/>
    </source>
</evidence>
<dbReference type="Pfam" id="PF01592">
    <property type="entry name" value="NifU_N"/>
    <property type="match status" value="1"/>
</dbReference>
<dbReference type="PANTHER" id="PTHR10093">
    <property type="entry name" value="IRON-SULFUR CLUSTER ASSEMBLY ENZYME NIFU HOMOLOG"/>
    <property type="match status" value="1"/>
</dbReference>
<dbReference type="SUPFAM" id="SSF82649">
    <property type="entry name" value="SufE/NifU"/>
    <property type="match status" value="1"/>
</dbReference>
<dbReference type="Gene3D" id="3.90.1010.10">
    <property type="match status" value="1"/>
</dbReference>
<dbReference type="InterPro" id="IPR002871">
    <property type="entry name" value="NIF_FeS_clus_asmbl_NifU_N"/>
</dbReference>
<dbReference type="GO" id="GO:0005506">
    <property type="term" value="F:iron ion binding"/>
    <property type="evidence" value="ECO:0007669"/>
    <property type="project" value="InterPro"/>
</dbReference>
<dbReference type="GO" id="GO:0016226">
    <property type="term" value="P:iron-sulfur cluster assembly"/>
    <property type="evidence" value="ECO:0007669"/>
    <property type="project" value="InterPro"/>
</dbReference>
<gene>
    <name evidence="2" type="ORF">IFE08_04085</name>
</gene>
<feature type="domain" description="NIF system FeS cluster assembly NifU N-terminal" evidence="1">
    <location>
        <begin position="32"/>
        <end position="127"/>
    </location>
</feature>
<dbReference type="NCBIfam" id="TIGR01994">
    <property type="entry name" value="SUF_scaf_2"/>
    <property type="match status" value="1"/>
</dbReference>
<name>A0A7S6WQM5_9SPIR</name>
<accession>A0A7S6WQM5</accession>